<dbReference type="Proteomes" id="UP000036987">
    <property type="component" value="Unassembled WGS sequence"/>
</dbReference>
<dbReference type="OrthoDB" id="524898at2759"/>
<protein>
    <submittedName>
        <fullName evidence="8">Putative gamma-secretase subunit PEN-2</fullName>
    </submittedName>
</protein>
<evidence type="ECO:0000256" key="1">
    <source>
        <dbReference type="ARBA" id="ARBA00004141"/>
    </source>
</evidence>
<dbReference type="GO" id="GO:0070765">
    <property type="term" value="C:gamma-secretase complex"/>
    <property type="evidence" value="ECO:0000318"/>
    <property type="project" value="GO_Central"/>
</dbReference>
<comment type="caution">
    <text evidence="8">The sequence shown here is derived from an EMBL/GenBank/DDBJ whole genome shotgun (WGS) entry which is preliminary data.</text>
</comment>
<dbReference type="AlphaFoldDB" id="A0A0K9PNK9"/>
<organism evidence="8 9">
    <name type="scientific">Zostera marina</name>
    <name type="common">Eelgrass</name>
    <dbReference type="NCBI Taxonomy" id="29655"/>
    <lineage>
        <taxon>Eukaryota</taxon>
        <taxon>Viridiplantae</taxon>
        <taxon>Streptophyta</taxon>
        <taxon>Embryophyta</taxon>
        <taxon>Tracheophyta</taxon>
        <taxon>Spermatophyta</taxon>
        <taxon>Magnoliopsida</taxon>
        <taxon>Liliopsida</taxon>
        <taxon>Zosteraceae</taxon>
        <taxon>Zostera</taxon>
    </lineage>
</organism>
<evidence type="ECO:0000256" key="4">
    <source>
        <dbReference type="ARBA" id="ARBA00022976"/>
    </source>
</evidence>
<comment type="similarity">
    <text evidence="2">Belongs to the PEN-2 family.</text>
</comment>
<keyword evidence="4" id="KW-0914">Notch signaling pathway</keyword>
<accession>A0A0K9PNK9</accession>
<dbReference type="OMA" id="QVWPTID"/>
<evidence type="ECO:0000256" key="2">
    <source>
        <dbReference type="ARBA" id="ARBA00009607"/>
    </source>
</evidence>
<dbReference type="InterPro" id="IPR019379">
    <property type="entry name" value="Gamma_Secretase_Asp_P_PEN2"/>
</dbReference>
<name>A0A0K9PNK9_ZOSMR</name>
<sequence length="156" mass="17603">MEEDVGTTQRREQAFDEENQILIQPSSTPRSIQSAVCANQWPTIDGSLGLSVEDSVICARKFFLWGFCLMPLLWAINCFYFWPVLRFCTRSSSSAHPFAPVRKYVLRSAIGVALATTILFTWSLTFMVGGVGLFGPSWNDLVMYNVAEKYGLIDWT</sequence>
<evidence type="ECO:0000256" key="5">
    <source>
        <dbReference type="ARBA" id="ARBA00022989"/>
    </source>
</evidence>
<keyword evidence="6 7" id="KW-0472">Membrane</keyword>
<comment type="subcellular location">
    <subcellularLocation>
        <location evidence="1">Membrane</location>
        <topology evidence="1">Multi-pass membrane protein</topology>
    </subcellularLocation>
</comment>
<keyword evidence="5 7" id="KW-1133">Transmembrane helix</keyword>
<feature type="transmembrane region" description="Helical" evidence="7">
    <location>
        <begin position="62"/>
        <end position="83"/>
    </location>
</feature>
<dbReference type="STRING" id="29655.A0A0K9PNK9"/>
<keyword evidence="3 7" id="KW-0812">Transmembrane</keyword>
<evidence type="ECO:0000256" key="6">
    <source>
        <dbReference type="ARBA" id="ARBA00023136"/>
    </source>
</evidence>
<evidence type="ECO:0000256" key="3">
    <source>
        <dbReference type="ARBA" id="ARBA00022692"/>
    </source>
</evidence>
<dbReference type="GO" id="GO:0007219">
    <property type="term" value="P:Notch signaling pathway"/>
    <property type="evidence" value="ECO:0007669"/>
    <property type="project" value="UniProtKB-KW"/>
</dbReference>
<reference evidence="9" key="1">
    <citation type="journal article" date="2016" name="Nature">
        <title>The genome of the seagrass Zostera marina reveals angiosperm adaptation to the sea.</title>
        <authorList>
            <person name="Olsen J.L."/>
            <person name="Rouze P."/>
            <person name="Verhelst B."/>
            <person name="Lin Y.-C."/>
            <person name="Bayer T."/>
            <person name="Collen J."/>
            <person name="Dattolo E."/>
            <person name="De Paoli E."/>
            <person name="Dittami S."/>
            <person name="Maumus F."/>
            <person name="Michel G."/>
            <person name="Kersting A."/>
            <person name="Lauritano C."/>
            <person name="Lohaus R."/>
            <person name="Toepel M."/>
            <person name="Tonon T."/>
            <person name="Vanneste K."/>
            <person name="Amirebrahimi M."/>
            <person name="Brakel J."/>
            <person name="Bostroem C."/>
            <person name="Chovatia M."/>
            <person name="Grimwood J."/>
            <person name="Jenkins J.W."/>
            <person name="Jueterbock A."/>
            <person name="Mraz A."/>
            <person name="Stam W.T."/>
            <person name="Tice H."/>
            <person name="Bornberg-Bauer E."/>
            <person name="Green P.J."/>
            <person name="Pearson G.A."/>
            <person name="Procaccini G."/>
            <person name="Duarte C.M."/>
            <person name="Schmutz J."/>
            <person name="Reusch T.B.H."/>
            <person name="Van de Peer Y."/>
        </authorList>
    </citation>
    <scope>NUCLEOTIDE SEQUENCE [LARGE SCALE GENOMIC DNA]</scope>
    <source>
        <strain evidence="9">cv. Finnish</strain>
    </source>
</reference>
<dbReference type="PANTHER" id="PTHR16318">
    <property type="entry name" value="GAMMA-SECRETASE SUBUNIT PEN-2"/>
    <property type="match status" value="1"/>
</dbReference>
<evidence type="ECO:0000256" key="7">
    <source>
        <dbReference type="SAM" id="Phobius"/>
    </source>
</evidence>
<keyword evidence="9" id="KW-1185">Reference proteome</keyword>
<dbReference type="PANTHER" id="PTHR16318:SF0">
    <property type="entry name" value="GAMMA-SECRETASE SUBUNIT PEN-2"/>
    <property type="match status" value="1"/>
</dbReference>
<evidence type="ECO:0000313" key="8">
    <source>
        <dbReference type="EMBL" id="KMZ70628.1"/>
    </source>
</evidence>
<dbReference type="Pfam" id="PF10251">
    <property type="entry name" value="PEN-2"/>
    <property type="match status" value="1"/>
</dbReference>
<feature type="transmembrane region" description="Helical" evidence="7">
    <location>
        <begin position="104"/>
        <end position="134"/>
    </location>
</feature>
<gene>
    <name evidence="8" type="ORF">ZOSMA_197G00010</name>
</gene>
<dbReference type="EMBL" id="LFYR01000721">
    <property type="protein sequence ID" value="KMZ70628.1"/>
    <property type="molecule type" value="Genomic_DNA"/>
</dbReference>
<proteinExistence type="inferred from homology"/>
<evidence type="ECO:0000313" key="9">
    <source>
        <dbReference type="Proteomes" id="UP000036987"/>
    </source>
</evidence>